<dbReference type="AlphaFoldDB" id="A0A0A9H0C7"/>
<reference evidence="1" key="2">
    <citation type="journal article" date="2015" name="Data Brief">
        <title>Shoot transcriptome of the giant reed, Arundo donax.</title>
        <authorList>
            <person name="Barrero R.A."/>
            <person name="Guerrero F.D."/>
            <person name="Moolhuijzen P."/>
            <person name="Goolsby J.A."/>
            <person name="Tidwell J."/>
            <person name="Bellgard S.E."/>
            <person name="Bellgard M.I."/>
        </authorList>
    </citation>
    <scope>NUCLEOTIDE SEQUENCE</scope>
    <source>
        <tissue evidence="1">Shoot tissue taken approximately 20 cm above the soil surface</tissue>
    </source>
</reference>
<proteinExistence type="predicted"/>
<sequence length="42" mass="4707">MRNLNKYHVDMSFGPFFGEVRITCHEPLPEALNSVILASAMA</sequence>
<reference evidence="1" key="1">
    <citation type="submission" date="2014-09" db="EMBL/GenBank/DDBJ databases">
        <authorList>
            <person name="Magalhaes I.L.F."/>
            <person name="Oliveira U."/>
            <person name="Santos F.R."/>
            <person name="Vidigal T.H.D.A."/>
            <person name="Brescovit A.D."/>
            <person name="Santos A.J."/>
        </authorList>
    </citation>
    <scope>NUCLEOTIDE SEQUENCE</scope>
    <source>
        <tissue evidence="1">Shoot tissue taken approximately 20 cm above the soil surface</tissue>
    </source>
</reference>
<evidence type="ECO:0000313" key="1">
    <source>
        <dbReference type="EMBL" id="JAE30217.1"/>
    </source>
</evidence>
<accession>A0A0A9H0C7</accession>
<organism evidence="1">
    <name type="scientific">Arundo donax</name>
    <name type="common">Giant reed</name>
    <name type="synonym">Donax arundinaceus</name>
    <dbReference type="NCBI Taxonomy" id="35708"/>
    <lineage>
        <taxon>Eukaryota</taxon>
        <taxon>Viridiplantae</taxon>
        <taxon>Streptophyta</taxon>
        <taxon>Embryophyta</taxon>
        <taxon>Tracheophyta</taxon>
        <taxon>Spermatophyta</taxon>
        <taxon>Magnoliopsida</taxon>
        <taxon>Liliopsida</taxon>
        <taxon>Poales</taxon>
        <taxon>Poaceae</taxon>
        <taxon>PACMAD clade</taxon>
        <taxon>Arundinoideae</taxon>
        <taxon>Arundineae</taxon>
        <taxon>Arundo</taxon>
    </lineage>
</organism>
<protein>
    <submittedName>
        <fullName evidence="1">Uncharacterized protein</fullName>
    </submittedName>
</protein>
<name>A0A0A9H0C7_ARUDO</name>
<dbReference type="EMBL" id="GBRH01167679">
    <property type="protein sequence ID" value="JAE30217.1"/>
    <property type="molecule type" value="Transcribed_RNA"/>
</dbReference>